<dbReference type="AlphaFoldDB" id="A0A7G9RN57"/>
<dbReference type="InterPro" id="IPR029063">
    <property type="entry name" value="SAM-dependent_MTases_sf"/>
</dbReference>
<dbReference type="PANTHER" id="PTHR43317">
    <property type="entry name" value="THERMOSPERMINE SYNTHASE ACAULIS5"/>
    <property type="match status" value="1"/>
</dbReference>
<name>A0A7G9RN57_9BURK</name>
<dbReference type="RefSeq" id="WP_187597297.1">
    <property type="nucleotide sequence ID" value="NZ_CP060714.1"/>
</dbReference>
<feature type="transmembrane region" description="Helical" evidence="2">
    <location>
        <begin position="142"/>
        <end position="162"/>
    </location>
</feature>
<dbReference type="Proteomes" id="UP000515811">
    <property type="component" value="Chromosome"/>
</dbReference>
<organism evidence="3 4">
    <name type="scientific">Diaphorobacter ruginosibacter</name>
    <dbReference type="NCBI Taxonomy" id="1715720"/>
    <lineage>
        <taxon>Bacteria</taxon>
        <taxon>Pseudomonadati</taxon>
        <taxon>Pseudomonadota</taxon>
        <taxon>Betaproteobacteria</taxon>
        <taxon>Burkholderiales</taxon>
        <taxon>Comamonadaceae</taxon>
        <taxon>Diaphorobacter</taxon>
    </lineage>
</organism>
<dbReference type="InterPro" id="IPR036259">
    <property type="entry name" value="MFS_trans_sf"/>
</dbReference>
<evidence type="ECO:0008006" key="5">
    <source>
        <dbReference type="Google" id="ProtNLM"/>
    </source>
</evidence>
<evidence type="ECO:0000256" key="2">
    <source>
        <dbReference type="SAM" id="Phobius"/>
    </source>
</evidence>
<dbReference type="Pfam" id="PF01564">
    <property type="entry name" value="Spermine_synth"/>
    <property type="match status" value="1"/>
</dbReference>
<feature type="transmembrane region" description="Helical" evidence="2">
    <location>
        <begin position="37"/>
        <end position="59"/>
    </location>
</feature>
<feature type="transmembrane region" description="Helical" evidence="2">
    <location>
        <begin position="198"/>
        <end position="218"/>
    </location>
</feature>
<dbReference type="KEGG" id="drg:H9K76_21535"/>
<gene>
    <name evidence="3" type="ORF">H9K76_21535</name>
</gene>
<sequence length="519" mass="57392">MNAARFISFFTGFISLSLEIAWVRLYGYANMSTPKAFAYVLIVYLIGIAVGAEVGKRICGRLSNSSIKQSIIWILAIASPIVIVSPWLFYHSQIAAIDNLAVPCIIVINAASLAVLFPITHHLGVAANFGGGANKGVHFSRVYLLNVLGAALGPLVTGYILFDYFSIGQIFGLLGFFIAVVAIVTFFVFSGRGGGRSLALLPVLIGSIGALVLLQTYWKDPHSLVSKFAITNDQPVIRVHEGRHGIITITEAKSLNKNNQRITDNVVYGGNVYDGKTNVDLELNSNGLERPLALHVLNPNAKRILVLGLSIGSWLTVVEGFPGVEAIDVIEINSGYLELAALYGPQRRALQDSRVSVHVDDARRWLKFNPEKKYDLILMNTTWHWRANAAMLLSKEMMELVGKHLTDKGVLAFNATGSIDAFYTATQVFQQARRYENFIYAANWNPFSAAENSDAWGVLSRVEVDGKPGFPPETKKIYEFSKKPFYKIEGDLIGLDRMPEMITDDNMIVEYKYGRKIQF</sequence>
<protein>
    <recommendedName>
        <fullName evidence="5">Fused MFS/spermidine synthase</fullName>
    </recommendedName>
</protein>
<feature type="transmembrane region" description="Helical" evidence="2">
    <location>
        <begin position="7"/>
        <end position="25"/>
    </location>
</feature>
<dbReference type="PANTHER" id="PTHR43317:SF1">
    <property type="entry name" value="THERMOSPERMINE SYNTHASE ACAULIS5"/>
    <property type="match status" value="1"/>
</dbReference>
<proteinExistence type="predicted"/>
<feature type="transmembrane region" description="Helical" evidence="2">
    <location>
        <begin position="168"/>
        <end position="189"/>
    </location>
</feature>
<accession>A0A7G9RN57</accession>
<reference evidence="3 4" key="1">
    <citation type="submission" date="2020-08" db="EMBL/GenBank/DDBJ databases">
        <title>Genome sequence of Diaphorobacter ruginosibacter DSM 27467T.</title>
        <authorList>
            <person name="Hyun D.-W."/>
            <person name="Bae J.-W."/>
        </authorList>
    </citation>
    <scope>NUCLEOTIDE SEQUENCE [LARGE SCALE GENOMIC DNA]</scope>
    <source>
        <strain evidence="3 4">DSM 27467</strain>
    </source>
</reference>
<evidence type="ECO:0000256" key="1">
    <source>
        <dbReference type="ARBA" id="ARBA00023115"/>
    </source>
</evidence>
<dbReference type="Gene3D" id="3.40.50.150">
    <property type="entry name" value="Vaccinia Virus protein VP39"/>
    <property type="match status" value="1"/>
</dbReference>
<dbReference type="GO" id="GO:0006596">
    <property type="term" value="P:polyamine biosynthetic process"/>
    <property type="evidence" value="ECO:0007669"/>
    <property type="project" value="UniProtKB-KW"/>
</dbReference>
<keyword evidence="4" id="KW-1185">Reference proteome</keyword>
<feature type="transmembrane region" description="Helical" evidence="2">
    <location>
        <begin position="100"/>
        <end position="121"/>
    </location>
</feature>
<keyword evidence="2" id="KW-0472">Membrane</keyword>
<evidence type="ECO:0000313" key="4">
    <source>
        <dbReference type="Proteomes" id="UP000515811"/>
    </source>
</evidence>
<dbReference type="SUPFAM" id="SSF53335">
    <property type="entry name" value="S-adenosyl-L-methionine-dependent methyltransferases"/>
    <property type="match status" value="1"/>
</dbReference>
<keyword evidence="2" id="KW-1133">Transmembrane helix</keyword>
<dbReference type="EMBL" id="CP060714">
    <property type="protein sequence ID" value="QNN57032.1"/>
    <property type="molecule type" value="Genomic_DNA"/>
</dbReference>
<keyword evidence="1" id="KW-0620">Polyamine biosynthesis</keyword>
<feature type="transmembrane region" description="Helical" evidence="2">
    <location>
        <begin position="71"/>
        <end position="88"/>
    </location>
</feature>
<keyword evidence="2" id="KW-0812">Transmembrane</keyword>
<evidence type="ECO:0000313" key="3">
    <source>
        <dbReference type="EMBL" id="QNN57032.1"/>
    </source>
</evidence>
<dbReference type="SUPFAM" id="SSF103473">
    <property type="entry name" value="MFS general substrate transporter"/>
    <property type="match status" value="1"/>
</dbReference>